<feature type="compositionally biased region" description="Basic and acidic residues" evidence="1">
    <location>
        <begin position="69"/>
        <end position="84"/>
    </location>
</feature>
<gene>
    <name evidence="2" type="ORF">H5410_026742</name>
</gene>
<dbReference type="Proteomes" id="UP000824120">
    <property type="component" value="Chromosome 5"/>
</dbReference>
<keyword evidence="3" id="KW-1185">Reference proteome</keyword>
<comment type="caution">
    <text evidence="2">The sequence shown here is derived from an EMBL/GenBank/DDBJ whole genome shotgun (WGS) entry which is preliminary data.</text>
</comment>
<evidence type="ECO:0000313" key="2">
    <source>
        <dbReference type="EMBL" id="KAG5605250.1"/>
    </source>
</evidence>
<dbReference type="AlphaFoldDB" id="A0A9J5YXX1"/>
<evidence type="ECO:0000313" key="3">
    <source>
        <dbReference type="Proteomes" id="UP000824120"/>
    </source>
</evidence>
<dbReference type="EMBL" id="JACXVP010000005">
    <property type="protein sequence ID" value="KAG5605250.1"/>
    <property type="molecule type" value="Genomic_DNA"/>
</dbReference>
<name>A0A9J5YXX1_SOLCO</name>
<organism evidence="2 3">
    <name type="scientific">Solanum commersonii</name>
    <name type="common">Commerson's wild potato</name>
    <name type="synonym">Commerson's nightshade</name>
    <dbReference type="NCBI Taxonomy" id="4109"/>
    <lineage>
        <taxon>Eukaryota</taxon>
        <taxon>Viridiplantae</taxon>
        <taxon>Streptophyta</taxon>
        <taxon>Embryophyta</taxon>
        <taxon>Tracheophyta</taxon>
        <taxon>Spermatophyta</taxon>
        <taxon>Magnoliopsida</taxon>
        <taxon>eudicotyledons</taxon>
        <taxon>Gunneridae</taxon>
        <taxon>Pentapetalae</taxon>
        <taxon>asterids</taxon>
        <taxon>lamiids</taxon>
        <taxon>Solanales</taxon>
        <taxon>Solanaceae</taxon>
        <taxon>Solanoideae</taxon>
        <taxon>Solaneae</taxon>
        <taxon>Solanum</taxon>
    </lineage>
</organism>
<sequence>SLSNNFDHILNENIVNYGSSLLKRYENDGNYHIMQGIPRSIKFRSIDNLYKCTNRLSLVISKFKRNLSTKKDSNMNHSTKEDSSIKTNKKNVGR</sequence>
<feature type="non-terminal residue" evidence="2">
    <location>
        <position position="94"/>
    </location>
</feature>
<reference evidence="2 3" key="1">
    <citation type="submission" date="2020-09" db="EMBL/GenBank/DDBJ databases">
        <title>De no assembly of potato wild relative species, Solanum commersonii.</title>
        <authorList>
            <person name="Cho K."/>
        </authorList>
    </citation>
    <scope>NUCLEOTIDE SEQUENCE [LARGE SCALE GENOMIC DNA]</scope>
    <source>
        <strain evidence="2">LZ3.2</strain>
        <tissue evidence="2">Leaf</tissue>
    </source>
</reference>
<feature type="region of interest" description="Disordered" evidence="1">
    <location>
        <begin position="69"/>
        <end position="94"/>
    </location>
</feature>
<protein>
    <submittedName>
        <fullName evidence="2">Uncharacterized protein</fullName>
    </submittedName>
</protein>
<evidence type="ECO:0000256" key="1">
    <source>
        <dbReference type="SAM" id="MobiDB-lite"/>
    </source>
</evidence>
<accession>A0A9J5YXX1</accession>
<dbReference type="OrthoDB" id="1295061at2759"/>
<proteinExistence type="predicted"/>